<evidence type="ECO:0000313" key="2">
    <source>
        <dbReference type="EMBL" id="KAJ7764030.1"/>
    </source>
</evidence>
<feature type="region of interest" description="Disordered" evidence="1">
    <location>
        <begin position="148"/>
        <end position="170"/>
    </location>
</feature>
<evidence type="ECO:0000256" key="1">
    <source>
        <dbReference type="SAM" id="MobiDB-lite"/>
    </source>
</evidence>
<proteinExistence type="predicted"/>
<name>A0AAD7JIE2_9AGAR</name>
<protein>
    <submittedName>
        <fullName evidence="2">Uncharacterized protein</fullName>
    </submittedName>
</protein>
<organism evidence="2 3">
    <name type="scientific">Mycena maculata</name>
    <dbReference type="NCBI Taxonomy" id="230809"/>
    <lineage>
        <taxon>Eukaryota</taxon>
        <taxon>Fungi</taxon>
        <taxon>Dikarya</taxon>
        <taxon>Basidiomycota</taxon>
        <taxon>Agaricomycotina</taxon>
        <taxon>Agaricomycetes</taxon>
        <taxon>Agaricomycetidae</taxon>
        <taxon>Agaricales</taxon>
        <taxon>Marasmiineae</taxon>
        <taxon>Mycenaceae</taxon>
        <taxon>Mycena</taxon>
    </lineage>
</organism>
<evidence type="ECO:0000313" key="3">
    <source>
        <dbReference type="Proteomes" id="UP001215280"/>
    </source>
</evidence>
<dbReference type="AlphaFoldDB" id="A0AAD7JIE2"/>
<gene>
    <name evidence="2" type="ORF">DFH07DRAFT_770680</name>
</gene>
<reference evidence="2" key="1">
    <citation type="submission" date="2023-03" db="EMBL/GenBank/DDBJ databases">
        <title>Massive genome expansion in bonnet fungi (Mycena s.s.) driven by repeated elements and novel gene families across ecological guilds.</title>
        <authorList>
            <consortium name="Lawrence Berkeley National Laboratory"/>
            <person name="Harder C.B."/>
            <person name="Miyauchi S."/>
            <person name="Viragh M."/>
            <person name="Kuo A."/>
            <person name="Thoen E."/>
            <person name="Andreopoulos B."/>
            <person name="Lu D."/>
            <person name="Skrede I."/>
            <person name="Drula E."/>
            <person name="Henrissat B."/>
            <person name="Morin E."/>
            <person name="Kohler A."/>
            <person name="Barry K."/>
            <person name="LaButti K."/>
            <person name="Morin E."/>
            <person name="Salamov A."/>
            <person name="Lipzen A."/>
            <person name="Mereny Z."/>
            <person name="Hegedus B."/>
            <person name="Baldrian P."/>
            <person name="Stursova M."/>
            <person name="Weitz H."/>
            <person name="Taylor A."/>
            <person name="Grigoriev I.V."/>
            <person name="Nagy L.G."/>
            <person name="Martin F."/>
            <person name="Kauserud H."/>
        </authorList>
    </citation>
    <scope>NUCLEOTIDE SEQUENCE</scope>
    <source>
        <strain evidence="2">CBHHK188m</strain>
    </source>
</reference>
<comment type="caution">
    <text evidence="2">The sequence shown here is derived from an EMBL/GenBank/DDBJ whole genome shotgun (WGS) entry which is preliminary data.</text>
</comment>
<sequence>MHFSGTATSFPLFHAVCTAGSAQRQARGCHERQHIFPFKFLLKTKREEGREGEGRKTHPVVPYWEGLVVADVLCMLNELVLHLHMWRCVSAFRGDDEEFFGGGAAERHLLFSCRTGRRASEFGSEKDSAALAPQLTALPHVFFDSSFQKAQKGDPPTVLDLDSDSPMSCT</sequence>
<dbReference type="Proteomes" id="UP001215280">
    <property type="component" value="Unassembled WGS sequence"/>
</dbReference>
<dbReference type="EMBL" id="JARJLG010000039">
    <property type="protein sequence ID" value="KAJ7764030.1"/>
    <property type="molecule type" value="Genomic_DNA"/>
</dbReference>
<keyword evidence="3" id="KW-1185">Reference proteome</keyword>
<accession>A0AAD7JIE2</accession>